<dbReference type="Gene3D" id="3.40.50.300">
    <property type="entry name" value="P-loop containing nucleotide triphosphate hydrolases"/>
    <property type="match status" value="1"/>
</dbReference>
<evidence type="ECO:0000256" key="11">
    <source>
        <dbReference type="ARBA" id="ARBA00022833"/>
    </source>
</evidence>
<dbReference type="OMA" id="TYERVTT"/>
<dbReference type="RefSeq" id="XP_007310886.1">
    <property type="nucleotide sequence ID" value="XM_007310824.1"/>
</dbReference>
<keyword evidence="11" id="KW-0862">Zinc</keyword>
<feature type="compositionally biased region" description="Basic and acidic residues" evidence="19">
    <location>
        <begin position="128"/>
        <end position="139"/>
    </location>
</feature>
<dbReference type="SUPFAM" id="SSF52540">
    <property type="entry name" value="P-loop containing nucleoside triphosphate hydrolases"/>
    <property type="match status" value="1"/>
</dbReference>
<gene>
    <name evidence="21" type="ORF">STEHIDRAFT_150802</name>
</gene>
<feature type="compositionally biased region" description="Low complexity" evidence="19">
    <location>
        <begin position="24"/>
        <end position="33"/>
    </location>
</feature>
<dbReference type="GO" id="GO:0005656">
    <property type="term" value="C:nuclear pre-replicative complex"/>
    <property type="evidence" value="ECO:0007669"/>
    <property type="project" value="UniProtKB-ARBA"/>
</dbReference>
<dbReference type="InterPro" id="IPR041562">
    <property type="entry name" value="MCM_lid"/>
</dbReference>
<accession>R7RYJ3</accession>
<evidence type="ECO:0000256" key="3">
    <source>
        <dbReference type="ARBA" id="ARBA00012551"/>
    </source>
</evidence>
<comment type="subcellular location">
    <subcellularLocation>
        <location evidence="1">Nucleus</location>
    </subcellularLocation>
</comment>
<dbReference type="InterPro" id="IPR012340">
    <property type="entry name" value="NA-bd_OB-fold"/>
</dbReference>
<dbReference type="OrthoDB" id="844at2759"/>
<dbReference type="Pfam" id="PF14551">
    <property type="entry name" value="MCM_N"/>
    <property type="match status" value="1"/>
</dbReference>
<evidence type="ECO:0000256" key="9">
    <source>
        <dbReference type="ARBA" id="ARBA00022801"/>
    </source>
</evidence>
<feature type="domain" description="MCM C-terminal AAA(+) ATPase" evidence="20">
    <location>
        <begin position="500"/>
        <end position="706"/>
    </location>
</feature>
<dbReference type="GO" id="GO:0016887">
    <property type="term" value="F:ATP hydrolysis activity"/>
    <property type="evidence" value="ECO:0007669"/>
    <property type="project" value="RHEA"/>
</dbReference>
<dbReference type="FunFam" id="2.20.28.10:FF:000002">
    <property type="entry name" value="DNA helicase"/>
    <property type="match status" value="1"/>
</dbReference>
<name>R7RYJ3_STEHR</name>
<feature type="region of interest" description="Disordered" evidence="19">
    <location>
        <begin position="128"/>
        <end position="176"/>
    </location>
</feature>
<keyword evidence="9" id="KW-0378">Hydrolase</keyword>
<evidence type="ECO:0000256" key="4">
    <source>
        <dbReference type="ARBA" id="ARBA00018925"/>
    </source>
</evidence>
<keyword evidence="13" id="KW-0238">DNA-binding</keyword>
<dbReference type="PROSITE" id="PS00847">
    <property type="entry name" value="MCM_1"/>
    <property type="match status" value="1"/>
</dbReference>
<evidence type="ECO:0000256" key="17">
    <source>
        <dbReference type="ARBA" id="ARBA00074927"/>
    </source>
</evidence>
<dbReference type="InterPro" id="IPR027925">
    <property type="entry name" value="MCM_N"/>
</dbReference>
<dbReference type="AlphaFoldDB" id="R7RYJ3"/>
<dbReference type="GO" id="GO:0043138">
    <property type="term" value="F:3'-5' DNA helicase activity"/>
    <property type="evidence" value="ECO:0007669"/>
    <property type="project" value="TreeGrafter"/>
</dbReference>
<evidence type="ECO:0000256" key="10">
    <source>
        <dbReference type="ARBA" id="ARBA00022806"/>
    </source>
</evidence>
<dbReference type="PANTHER" id="PTHR11630">
    <property type="entry name" value="DNA REPLICATION LICENSING FACTOR MCM FAMILY MEMBER"/>
    <property type="match status" value="1"/>
</dbReference>
<reference evidence="22" key="1">
    <citation type="journal article" date="2012" name="Science">
        <title>The Paleozoic origin of enzymatic lignin decomposition reconstructed from 31 fungal genomes.</title>
        <authorList>
            <person name="Floudas D."/>
            <person name="Binder M."/>
            <person name="Riley R."/>
            <person name="Barry K."/>
            <person name="Blanchette R.A."/>
            <person name="Henrissat B."/>
            <person name="Martinez A.T."/>
            <person name="Otillar R."/>
            <person name="Spatafora J.W."/>
            <person name="Yadav J.S."/>
            <person name="Aerts A."/>
            <person name="Benoit I."/>
            <person name="Boyd A."/>
            <person name="Carlson A."/>
            <person name="Copeland A."/>
            <person name="Coutinho P.M."/>
            <person name="de Vries R.P."/>
            <person name="Ferreira P."/>
            <person name="Findley K."/>
            <person name="Foster B."/>
            <person name="Gaskell J."/>
            <person name="Glotzer D."/>
            <person name="Gorecki P."/>
            <person name="Heitman J."/>
            <person name="Hesse C."/>
            <person name="Hori C."/>
            <person name="Igarashi K."/>
            <person name="Jurgens J.A."/>
            <person name="Kallen N."/>
            <person name="Kersten P."/>
            <person name="Kohler A."/>
            <person name="Kuees U."/>
            <person name="Kumar T.K.A."/>
            <person name="Kuo A."/>
            <person name="LaButti K."/>
            <person name="Larrondo L.F."/>
            <person name="Lindquist E."/>
            <person name="Ling A."/>
            <person name="Lombard V."/>
            <person name="Lucas S."/>
            <person name="Lundell T."/>
            <person name="Martin R."/>
            <person name="McLaughlin D.J."/>
            <person name="Morgenstern I."/>
            <person name="Morin E."/>
            <person name="Murat C."/>
            <person name="Nagy L.G."/>
            <person name="Nolan M."/>
            <person name="Ohm R.A."/>
            <person name="Patyshakuliyeva A."/>
            <person name="Rokas A."/>
            <person name="Ruiz-Duenas F.J."/>
            <person name="Sabat G."/>
            <person name="Salamov A."/>
            <person name="Samejima M."/>
            <person name="Schmutz J."/>
            <person name="Slot J.C."/>
            <person name="St John F."/>
            <person name="Stenlid J."/>
            <person name="Sun H."/>
            <person name="Sun S."/>
            <person name="Syed K."/>
            <person name="Tsang A."/>
            <person name="Wiebenga A."/>
            <person name="Young D."/>
            <person name="Pisabarro A."/>
            <person name="Eastwood D.C."/>
            <person name="Martin F."/>
            <person name="Cullen D."/>
            <person name="Grigoriev I.V."/>
            <person name="Hibbett D.S."/>
        </authorList>
    </citation>
    <scope>NUCLEOTIDE SEQUENCE [LARGE SCALE GENOMIC DNA]</scope>
    <source>
        <strain evidence="22">FP-91666</strain>
    </source>
</reference>
<dbReference type="GO" id="GO:0008270">
    <property type="term" value="F:zinc ion binding"/>
    <property type="evidence" value="ECO:0007669"/>
    <property type="project" value="UniProtKB-KW"/>
</dbReference>
<dbReference type="GO" id="GO:0005524">
    <property type="term" value="F:ATP binding"/>
    <property type="evidence" value="ECO:0007669"/>
    <property type="project" value="UniProtKB-KW"/>
</dbReference>
<dbReference type="KEGG" id="shs:STEHIDRAFT_150802"/>
<keyword evidence="6" id="KW-0479">Metal-binding</keyword>
<evidence type="ECO:0000313" key="21">
    <source>
        <dbReference type="EMBL" id="EIM79888.1"/>
    </source>
</evidence>
<protein>
    <recommendedName>
        <fullName evidence="4">DNA replication licensing factor MCM2</fullName>
        <ecNumber evidence="3">3.6.4.12</ecNumber>
    </recommendedName>
    <alternativeName>
        <fullName evidence="17">DNA replication licensing factor mcm2</fullName>
    </alternativeName>
    <alternativeName>
        <fullName evidence="18">Minichromosome maintenance protein 2</fullName>
    </alternativeName>
</protein>
<organism evidence="21 22">
    <name type="scientific">Stereum hirsutum (strain FP-91666)</name>
    <name type="common">White-rot fungus</name>
    <dbReference type="NCBI Taxonomy" id="721885"/>
    <lineage>
        <taxon>Eukaryota</taxon>
        <taxon>Fungi</taxon>
        <taxon>Dikarya</taxon>
        <taxon>Basidiomycota</taxon>
        <taxon>Agaricomycotina</taxon>
        <taxon>Agaricomycetes</taxon>
        <taxon>Russulales</taxon>
        <taxon>Stereaceae</taxon>
        <taxon>Stereum</taxon>
    </lineage>
</organism>
<evidence type="ECO:0000256" key="14">
    <source>
        <dbReference type="ARBA" id="ARBA00023242"/>
    </source>
</evidence>
<evidence type="ECO:0000256" key="16">
    <source>
        <dbReference type="ARBA" id="ARBA00047995"/>
    </source>
</evidence>
<dbReference type="GO" id="GO:0017116">
    <property type="term" value="F:single-stranded DNA helicase activity"/>
    <property type="evidence" value="ECO:0007669"/>
    <property type="project" value="TreeGrafter"/>
</dbReference>
<dbReference type="Gene3D" id="3.30.1640.10">
    <property type="entry name" value="mini-chromosome maintenance (MCM) complex, chain A, domain 1"/>
    <property type="match status" value="1"/>
</dbReference>
<evidence type="ECO:0000256" key="6">
    <source>
        <dbReference type="ARBA" id="ARBA00022723"/>
    </source>
</evidence>
<dbReference type="InterPro" id="IPR027417">
    <property type="entry name" value="P-loop_NTPase"/>
</dbReference>
<dbReference type="PROSITE" id="PS50051">
    <property type="entry name" value="MCM_2"/>
    <property type="match status" value="1"/>
</dbReference>
<dbReference type="eggNOG" id="KOG0477">
    <property type="taxonomic scope" value="Eukaryota"/>
</dbReference>
<dbReference type="EMBL" id="JH687400">
    <property type="protein sequence ID" value="EIM79888.1"/>
    <property type="molecule type" value="Genomic_DNA"/>
</dbReference>
<dbReference type="SUPFAM" id="SSF50249">
    <property type="entry name" value="Nucleic acid-binding proteins"/>
    <property type="match status" value="1"/>
</dbReference>
<dbReference type="Proteomes" id="UP000053927">
    <property type="component" value="Unassembled WGS sequence"/>
</dbReference>
<evidence type="ECO:0000256" key="12">
    <source>
        <dbReference type="ARBA" id="ARBA00022840"/>
    </source>
</evidence>
<dbReference type="Gene3D" id="2.40.50.140">
    <property type="entry name" value="Nucleic acid-binding proteins"/>
    <property type="match status" value="1"/>
</dbReference>
<evidence type="ECO:0000313" key="22">
    <source>
        <dbReference type="Proteomes" id="UP000053927"/>
    </source>
</evidence>
<dbReference type="Pfam" id="PF17207">
    <property type="entry name" value="MCM_OB"/>
    <property type="match status" value="1"/>
</dbReference>
<dbReference type="GO" id="GO:1902975">
    <property type="term" value="P:mitotic DNA replication initiation"/>
    <property type="evidence" value="ECO:0007669"/>
    <property type="project" value="TreeGrafter"/>
</dbReference>
<dbReference type="InterPro" id="IPR018525">
    <property type="entry name" value="MCM_CS"/>
</dbReference>
<dbReference type="Pfam" id="PF23669">
    <property type="entry name" value="WHD_MCM2"/>
    <property type="match status" value="1"/>
</dbReference>
<keyword evidence="5" id="KW-0235">DNA replication</keyword>
<dbReference type="CDD" id="cd17753">
    <property type="entry name" value="MCM2"/>
    <property type="match status" value="1"/>
</dbReference>
<feature type="region of interest" description="Disordered" evidence="19">
    <location>
        <begin position="1"/>
        <end position="93"/>
    </location>
</feature>
<dbReference type="GO" id="GO:0031261">
    <property type="term" value="C:DNA replication preinitiation complex"/>
    <property type="evidence" value="ECO:0007669"/>
    <property type="project" value="UniProtKB-ARBA"/>
</dbReference>
<keyword evidence="12" id="KW-0067">ATP-binding</keyword>
<dbReference type="GeneID" id="18800107"/>
<evidence type="ECO:0000256" key="5">
    <source>
        <dbReference type="ARBA" id="ARBA00022705"/>
    </source>
</evidence>
<evidence type="ECO:0000259" key="20">
    <source>
        <dbReference type="PROSITE" id="PS50051"/>
    </source>
</evidence>
<dbReference type="FunFam" id="3.30.1640.10:FF:000003">
    <property type="entry name" value="DNA helicase"/>
    <property type="match status" value="1"/>
</dbReference>
<dbReference type="GO" id="GO:0042555">
    <property type="term" value="C:MCM complex"/>
    <property type="evidence" value="ECO:0007669"/>
    <property type="project" value="InterPro"/>
</dbReference>
<keyword evidence="22" id="KW-1185">Reference proteome</keyword>
<dbReference type="Gene3D" id="2.20.28.10">
    <property type="match status" value="1"/>
</dbReference>
<evidence type="ECO:0000256" key="13">
    <source>
        <dbReference type="ARBA" id="ARBA00023125"/>
    </source>
</evidence>
<dbReference type="PRINTS" id="PR01658">
    <property type="entry name" value="MCMPROTEIN2"/>
</dbReference>
<dbReference type="GO" id="GO:0003682">
    <property type="term" value="F:chromatin binding"/>
    <property type="evidence" value="ECO:0007669"/>
    <property type="project" value="UniProtKB-ARBA"/>
</dbReference>
<keyword evidence="7" id="KW-0547">Nucleotide-binding</keyword>
<dbReference type="Pfam" id="PF12619">
    <property type="entry name" value="MCM2_N"/>
    <property type="match status" value="1"/>
</dbReference>
<keyword evidence="8" id="KW-0863">Zinc-finger</keyword>
<dbReference type="InterPro" id="IPR001208">
    <property type="entry name" value="MCM_dom"/>
</dbReference>
<dbReference type="PRINTS" id="PR01657">
    <property type="entry name" value="MCMFAMILY"/>
</dbReference>
<evidence type="ECO:0000256" key="8">
    <source>
        <dbReference type="ARBA" id="ARBA00022771"/>
    </source>
</evidence>
<dbReference type="SMART" id="SM00350">
    <property type="entry name" value="MCM"/>
    <property type="match status" value="1"/>
</dbReference>
<feature type="compositionally biased region" description="Acidic residues" evidence="19">
    <location>
        <begin position="69"/>
        <end position="92"/>
    </location>
</feature>
<evidence type="ECO:0000256" key="19">
    <source>
        <dbReference type="SAM" id="MobiDB-lite"/>
    </source>
</evidence>
<evidence type="ECO:0000256" key="7">
    <source>
        <dbReference type="ARBA" id="ARBA00022741"/>
    </source>
</evidence>
<dbReference type="InterPro" id="IPR031327">
    <property type="entry name" value="MCM"/>
</dbReference>
<dbReference type="GO" id="GO:0043596">
    <property type="term" value="C:nuclear replication fork"/>
    <property type="evidence" value="ECO:0007669"/>
    <property type="project" value="UniProtKB-ARBA"/>
</dbReference>
<dbReference type="EC" id="3.6.4.12" evidence="3"/>
<dbReference type="Pfam" id="PF17855">
    <property type="entry name" value="MCM_lid"/>
    <property type="match status" value="1"/>
</dbReference>
<comment type="similarity">
    <text evidence="2">Belongs to the MCM family.</text>
</comment>
<comment type="catalytic activity">
    <reaction evidence="16">
        <text>ATP + H2O = ADP + phosphate + H(+)</text>
        <dbReference type="Rhea" id="RHEA:13065"/>
        <dbReference type="ChEBI" id="CHEBI:15377"/>
        <dbReference type="ChEBI" id="CHEBI:15378"/>
        <dbReference type="ChEBI" id="CHEBI:30616"/>
        <dbReference type="ChEBI" id="CHEBI:43474"/>
        <dbReference type="ChEBI" id="CHEBI:456216"/>
        <dbReference type="EC" id="3.6.4.12"/>
    </reaction>
</comment>
<dbReference type="GO" id="GO:0003697">
    <property type="term" value="F:single-stranded DNA binding"/>
    <property type="evidence" value="ECO:0007669"/>
    <property type="project" value="TreeGrafter"/>
</dbReference>
<dbReference type="InterPro" id="IPR059098">
    <property type="entry name" value="WHD_MCM2"/>
</dbReference>
<evidence type="ECO:0000256" key="18">
    <source>
        <dbReference type="ARBA" id="ARBA00078186"/>
    </source>
</evidence>
<keyword evidence="14" id="KW-0539">Nucleus</keyword>
<sequence length="928" mass="104965">MSERVASAILQPPPLYPYNTVCHGLSSSPLGRPSPDRRHSQSSLPPSSPIAPFSDTEDSADDRELVRDVEEDAVGEDDDDDGEDLFGQDMEADYAANDGLDRYSEADINDAEDFEDLSLGQRRAAEAAMARRDRLERGGNRRGQRAANRSRMPNLLSDDDEDLGEGLIPSGARRRARRTYEERRDLDDMEGVEDELPLEQLSDIKAKSIVEWIANDRVRRSIVKHFRNFLMTHVDNHGASVYGQRIRNLGENNSESLEVSYLHLAETKPILAYFLLNAPSAMLAIFDEVALTAIVYYYPNYERIHSEVHVRITELPLSRSLRELRRVDLNTLVRISGVVTRRSGVFPQLKYVKFDCRKCGAVLGPFYQDASKEVKISYCANCEGRGPFTVNSEQTVYRNYQKMTLQESPGSVPPGRLPRHREVILLWDLIDSAKPGEEIEITGIYRNNFDASLNSKNGFPVFSTIIEANHVNKKEDLFAAFRLTEEDEKEIRLLARDDRIRKRIIKSIAPSIYGHEDIKTALALSLFGGCSKDIKRKHRIRGDINVLLLGDPGTAKSQFLKYVEKTAHRSVFATGQGASAVGLTASVRKDPVTREWTLEGGALVLADKGTCLIDEFDKMNDADRTSIHEAMEQQSISISKAGIVTTLQARCAIIAAANPIRGKYNPTIPFQQNVELTEPILSRFDVLCVVKDAVDPVQDELLARFVVGSHLRSHPKFDPETDEMDVGTSLDADMIPQDLLRKYIMYAREKVRPKLFELDQEKLSRLFSDLRRESLATGSFPVTVRLLESMIRMAEASAKMALREYVRSDDVDLAISVAVESFVSAQKMSIKKTLQRGFRKYLTQAKDHEELLSFLLGQLVKDKARFYQLQRHQQPELVTVKVDELDERAKEHDIFDTSPFLHTKLFSTNGYKLNGKVIEKRFKRVEDD</sequence>
<dbReference type="Pfam" id="PF00493">
    <property type="entry name" value="MCM"/>
    <property type="match status" value="1"/>
</dbReference>
<proteinExistence type="inferred from homology"/>
<evidence type="ECO:0000256" key="1">
    <source>
        <dbReference type="ARBA" id="ARBA00004123"/>
    </source>
</evidence>
<dbReference type="GO" id="GO:0006279">
    <property type="term" value="P:premeiotic DNA replication"/>
    <property type="evidence" value="ECO:0007669"/>
    <property type="project" value="UniProtKB-ARBA"/>
</dbReference>
<keyword evidence="15" id="KW-0131">Cell cycle</keyword>
<dbReference type="PANTHER" id="PTHR11630:SF44">
    <property type="entry name" value="DNA REPLICATION LICENSING FACTOR MCM2"/>
    <property type="match status" value="1"/>
</dbReference>
<dbReference type="GO" id="GO:0000727">
    <property type="term" value="P:double-strand break repair via break-induced replication"/>
    <property type="evidence" value="ECO:0007669"/>
    <property type="project" value="TreeGrafter"/>
</dbReference>
<evidence type="ECO:0000256" key="15">
    <source>
        <dbReference type="ARBA" id="ARBA00023306"/>
    </source>
</evidence>
<dbReference type="FunFam" id="3.40.50.300:FF:000138">
    <property type="entry name" value="DNA helicase"/>
    <property type="match status" value="1"/>
</dbReference>
<dbReference type="InterPro" id="IPR033762">
    <property type="entry name" value="MCM_OB"/>
</dbReference>
<evidence type="ECO:0000256" key="2">
    <source>
        <dbReference type="ARBA" id="ARBA00008010"/>
    </source>
</evidence>
<dbReference type="InterPro" id="IPR008045">
    <property type="entry name" value="MCM2"/>
</dbReference>
<keyword evidence="10" id="KW-0347">Helicase</keyword>